<evidence type="ECO:0000256" key="6">
    <source>
        <dbReference type="ARBA" id="ARBA00022989"/>
    </source>
</evidence>
<organism evidence="10 11">
    <name type="scientific">Psychromonas marina</name>
    <dbReference type="NCBI Taxonomy" id="88364"/>
    <lineage>
        <taxon>Bacteria</taxon>
        <taxon>Pseudomonadati</taxon>
        <taxon>Pseudomonadota</taxon>
        <taxon>Gammaproteobacteria</taxon>
        <taxon>Alteromonadales</taxon>
        <taxon>Psychromonadaceae</taxon>
        <taxon>Psychromonas</taxon>
    </lineage>
</organism>
<feature type="transmembrane region" description="Helical" evidence="8">
    <location>
        <begin position="12"/>
        <end position="30"/>
    </location>
</feature>
<keyword evidence="7 8" id="KW-0472">Membrane</keyword>
<feature type="transmembrane region" description="Helical" evidence="8">
    <location>
        <begin position="176"/>
        <end position="196"/>
    </location>
</feature>
<dbReference type="EC" id="2.5.1.74" evidence="8 9"/>
<keyword evidence="6 8" id="KW-1133">Transmembrane helix</keyword>
<protein>
    <recommendedName>
        <fullName evidence="8 9">1,4-dihydroxy-2-naphthoate octaprenyltransferase</fullName>
        <shortName evidence="8">DHNA-octaprenyltransferase</shortName>
        <ecNumber evidence="8 9">2.5.1.74</ecNumber>
    </recommendedName>
</protein>
<dbReference type="InterPro" id="IPR000537">
    <property type="entry name" value="UbiA_prenyltransferase"/>
</dbReference>
<evidence type="ECO:0000256" key="7">
    <source>
        <dbReference type="ARBA" id="ARBA00023136"/>
    </source>
</evidence>
<comment type="caution">
    <text evidence="10">The sequence shown here is derived from an EMBL/GenBank/DDBJ whole genome shotgun (WGS) entry which is preliminary data.</text>
</comment>
<dbReference type="InterPro" id="IPR004657">
    <property type="entry name" value="MenA"/>
</dbReference>
<feature type="transmembrane region" description="Helical" evidence="8">
    <location>
        <begin position="288"/>
        <end position="304"/>
    </location>
</feature>
<comment type="catalytic activity">
    <reaction evidence="8">
        <text>an all-trans-polyprenyl diphosphate + 1,4-dihydroxy-2-naphthoate + H(+) = a 2-demethylmenaquinol + CO2 + diphosphate</text>
        <dbReference type="Rhea" id="RHEA:26478"/>
        <dbReference type="Rhea" id="RHEA-COMP:9563"/>
        <dbReference type="Rhea" id="RHEA-COMP:9564"/>
        <dbReference type="ChEBI" id="CHEBI:11173"/>
        <dbReference type="ChEBI" id="CHEBI:15378"/>
        <dbReference type="ChEBI" id="CHEBI:16526"/>
        <dbReference type="ChEBI" id="CHEBI:33019"/>
        <dbReference type="ChEBI" id="CHEBI:55437"/>
        <dbReference type="ChEBI" id="CHEBI:58914"/>
        <dbReference type="EC" id="2.5.1.74"/>
    </reaction>
</comment>
<keyword evidence="2 8" id="KW-0474">Menaquinone biosynthesis</keyword>
<feature type="transmembrane region" description="Helical" evidence="8">
    <location>
        <begin position="224"/>
        <end position="242"/>
    </location>
</feature>
<feature type="transmembrane region" description="Helical" evidence="8">
    <location>
        <begin position="117"/>
        <end position="140"/>
    </location>
</feature>
<dbReference type="PANTHER" id="PTHR13929:SF0">
    <property type="entry name" value="UBIA PRENYLTRANSFERASE DOMAIN-CONTAINING PROTEIN 1"/>
    <property type="match status" value="1"/>
</dbReference>
<dbReference type="PIRSF" id="PIRSF005355">
    <property type="entry name" value="UBIAD1"/>
    <property type="match status" value="1"/>
</dbReference>
<evidence type="ECO:0000256" key="3">
    <source>
        <dbReference type="ARBA" id="ARBA00022475"/>
    </source>
</evidence>
<dbReference type="HAMAP" id="MF_01937">
    <property type="entry name" value="MenA_1"/>
    <property type="match status" value="1"/>
</dbReference>
<keyword evidence="11" id="KW-1185">Reference proteome</keyword>
<accession>A0ABQ6E4U1</accession>
<dbReference type="NCBIfam" id="TIGR00751">
    <property type="entry name" value="menA"/>
    <property type="match status" value="1"/>
</dbReference>
<keyword evidence="4 8" id="KW-0808">Transferase</keyword>
<dbReference type="Gene3D" id="1.10.357.140">
    <property type="entry name" value="UbiA prenyltransferase"/>
    <property type="match status" value="1"/>
</dbReference>
<comment type="subcellular location">
    <subcellularLocation>
        <location evidence="8">Cell membrane</location>
        <topology evidence="8">Multi-pass membrane protein</topology>
    </subcellularLocation>
    <subcellularLocation>
        <location evidence="1">Membrane</location>
        <topology evidence="1">Multi-pass membrane protein</topology>
    </subcellularLocation>
</comment>
<gene>
    <name evidence="8 10" type="primary">menA</name>
    <name evidence="10" type="ORF">GCM10007916_35060</name>
</gene>
<evidence type="ECO:0000313" key="10">
    <source>
        <dbReference type="EMBL" id="GLS92434.1"/>
    </source>
</evidence>
<evidence type="ECO:0000256" key="1">
    <source>
        <dbReference type="ARBA" id="ARBA00004141"/>
    </source>
</evidence>
<evidence type="ECO:0000256" key="9">
    <source>
        <dbReference type="NCBIfam" id="TIGR00751"/>
    </source>
</evidence>
<evidence type="ECO:0000256" key="8">
    <source>
        <dbReference type="HAMAP-Rule" id="MF_01937"/>
    </source>
</evidence>
<evidence type="ECO:0000256" key="4">
    <source>
        <dbReference type="ARBA" id="ARBA00022679"/>
    </source>
</evidence>
<sequence>MKNLSVWLTALRLRTLPLATASIIVAAGIATHEQIFNVKIFLLSLITALLLQILSNLANDYGDAMTGADDENRIGPLRAMQTGAITQKEMKFAIIFITLLTLCSGIGLLTVALEGDLFSWILFLGLGAIAIIAAITYTMGKVPYGYRAMGDLAVFVFFGLLGVIGSFYLYGLSANWSLLLPASSIGMLSASVLNINNIRDVENDTKYNKTTLVVIFGRDVAFKYHVALITCAALFASFYLASLEGSETWQYVFLLAMSPLIKSTLALKAAIDENLQSGDVFNEQLKNTAISTFVFAMLFTLVLIA</sequence>
<dbReference type="CDD" id="cd13962">
    <property type="entry name" value="PT_UbiA_UBIAD1"/>
    <property type="match status" value="1"/>
</dbReference>
<name>A0ABQ6E4U1_9GAMM</name>
<dbReference type="RefSeq" id="WP_284205539.1">
    <property type="nucleotide sequence ID" value="NZ_BSPQ01000025.1"/>
</dbReference>
<feature type="transmembrane region" description="Helical" evidence="8">
    <location>
        <begin position="36"/>
        <end position="55"/>
    </location>
</feature>
<comment type="pathway">
    <text evidence="8">Quinol/quinone metabolism; menaquinone biosynthesis; menaquinol from 1,4-dihydroxy-2-naphthoate: step 1/2.</text>
</comment>
<dbReference type="InterPro" id="IPR044878">
    <property type="entry name" value="UbiA_sf"/>
</dbReference>
<dbReference type="Pfam" id="PF01040">
    <property type="entry name" value="UbiA"/>
    <property type="match status" value="1"/>
</dbReference>
<evidence type="ECO:0000313" key="11">
    <source>
        <dbReference type="Proteomes" id="UP001157353"/>
    </source>
</evidence>
<comment type="similarity">
    <text evidence="8">Belongs to the MenA family. Type 1 subfamily.</text>
</comment>
<dbReference type="Proteomes" id="UP001157353">
    <property type="component" value="Unassembled WGS sequence"/>
</dbReference>
<keyword evidence="3 8" id="KW-1003">Cell membrane</keyword>
<dbReference type="EMBL" id="BSPQ01000025">
    <property type="protein sequence ID" value="GLS92434.1"/>
    <property type="molecule type" value="Genomic_DNA"/>
</dbReference>
<dbReference type="PANTHER" id="PTHR13929">
    <property type="entry name" value="1,4-DIHYDROXY-2-NAPHTHOATE OCTAPRENYLTRANSFERASE"/>
    <property type="match status" value="1"/>
</dbReference>
<keyword evidence="5 8" id="KW-0812">Transmembrane</keyword>
<comment type="function">
    <text evidence="8">Conversion of 1,4-dihydroxy-2-naphthoate (DHNA) to demethylmenaquinone (DMK).</text>
</comment>
<evidence type="ECO:0000256" key="5">
    <source>
        <dbReference type="ARBA" id="ARBA00022692"/>
    </source>
</evidence>
<feature type="transmembrane region" description="Helical" evidence="8">
    <location>
        <begin position="152"/>
        <end position="170"/>
    </location>
</feature>
<reference evidence="11" key="1">
    <citation type="journal article" date="2019" name="Int. J. Syst. Evol. Microbiol.">
        <title>The Global Catalogue of Microorganisms (GCM) 10K type strain sequencing project: providing services to taxonomists for standard genome sequencing and annotation.</title>
        <authorList>
            <consortium name="The Broad Institute Genomics Platform"/>
            <consortium name="The Broad Institute Genome Sequencing Center for Infectious Disease"/>
            <person name="Wu L."/>
            <person name="Ma J."/>
        </authorList>
    </citation>
    <scope>NUCLEOTIDE SEQUENCE [LARGE SCALE GENOMIC DNA]</scope>
    <source>
        <strain evidence="11">NBRC 103166</strain>
    </source>
</reference>
<feature type="transmembrane region" description="Helical" evidence="8">
    <location>
        <begin position="92"/>
        <end position="111"/>
    </location>
</feature>
<dbReference type="InterPro" id="IPR026046">
    <property type="entry name" value="UBIAD1"/>
</dbReference>
<evidence type="ECO:0000256" key="2">
    <source>
        <dbReference type="ARBA" id="ARBA00022428"/>
    </source>
</evidence>
<proteinExistence type="inferred from homology"/>